<evidence type="ECO:0000313" key="2">
    <source>
        <dbReference type="Proteomes" id="UP001055336"/>
    </source>
</evidence>
<evidence type="ECO:0000313" key="1">
    <source>
        <dbReference type="EMBL" id="UMB69032.1"/>
    </source>
</evidence>
<dbReference type="EMBL" id="CP092488">
    <property type="protein sequence ID" value="UMB69032.1"/>
    <property type="molecule type" value="Genomic_DNA"/>
</dbReference>
<sequence length="575" mass="59788">MEHASRPAIATGIALVSAALIGVVPSTTTGPADIQHRLVQLTTAGEINFPEVDWNDLVANTTANWNGLVEMYDHTTAIYSLPEAVYTQGLTQVFNDLSTDVQELAKYSAQLSAYNAAVAAQLGELNPTGPLPPIPTFPDLYNDPVLNPVSALTLLIHNGLASSFGTNALTVGATGIYQNMLPSINDIKTEFSDITTQLQNFFTGGTFSASDVQTDLTNIGTDFTTIEKFLSLAPTTLLNDYLNGYQIQSASPDPLANAVPGIGDAYTLNAPFTSATNVAITPYFGLLTNPYAEFTTNTSGFGDGTSSTFLGSAPLETGTLAALLQSEQTLSDELLTVTSTVPGSGVTAPDPTGILTILGPDTLNLDVNLDNLPVIGPVLDLLNDTVIPGINGALTTAVNVTNEAIGVANTAINGLSGVINDTVNPFISAIDAVAGTFGLPTISPVTVSIPSVPTIPTSDIPSIGTIDTQIDTSYDLPDVTEPGVPAYVMDLAHNEMAILGSLANLAAPVTGTVSSAEFGNFLAPDAFMNLGTIFDQSIATLLDIIPNDPIQLTATLPLDWANLVAESLQNIFTAP</sequence>
<accession>A0ABY3VPA4</accession>
<dbReference type="Proteomes" id="UP001055336">
    <property type="component" value="Chromosome"/>
</dbReference>
<keyword evidence="2" id="KW-1185">Reference proteome</keyword>
<proteinExistence type="predicted"/>
<name>A0ABY3VPA4_9MYCO</name>
<organism evidence="1 2">
    <name type="scientific">Mycobacterium paraterrae</name>
    <dbReference type="NCBI Taxonomy" id="577492"/>
    <lineage>
        <taxon>Bacteria</taxon>
        <taxon>Bacillati</taxon>
        <taxon>Actinomycetota</taxon>
        <taxon>Actinomycetes</taxon>
        <taxon>Mycobacteriales</taxon>
        <taxon>Mycobacteriaceae</taxon>
        <taxon>Mycobacterium</taxon>
    </lineage>
</organism>
<reference evidence="1" key="1">
    <citation type="submission" date="2022-08" db="EMBL/GenBank/DDBJ databases">
        <title>Whole genome sequencing of non-tuberculosis mycobacteria type-strains.</title>
        <authorList>
            <person name="Igarashi Y."/>
            <person name="Osugi A."/>
            <person name="Mitarai S."/>
        </authorList>
    </citation>
    <scope>NUCLEOTIDE SEQUENCE</scope>
    <source>
        <strain evidence="1">DSM 45127</strain>
    </source>
</reference>
<evidence type="ECO:0008006" key="3">
    <source>
        <dbReference type="Google" id="ProtNLM"/>
    </source>
</evidence>
<gene>
    <name evidence="1" type="ORF">MKK62_22065</name>
</gene>
<protein>
    <recommendedName>
        <fullName evidence="3">PE-PGRS family protein</fullName>
    </recommendedName>
</protein>
<dbReference type="RefSeq" id="WP_240260764.1">
    <property type="nucleotide sequence ID" value="NZ_CP092488.2"/>
</dbReference>